<proteinExistence type="predicted"/>
<dbReference type="Proteomes" id="UP000199310">
    <property type="component" value="Unassembled WGS sequence"/>
</dbReference>
<dbReference type="EMBL" id="FOJG01000002">
    <property type="protein sequence ID" value="SEW53930.1"/>
    <property type="molecule type" value="Genomic_DNA"/>
</dbReference>
<evidence type="ECO:0000313" key="2">
    <source>
        <dbReference type="Proteomes" id="UP000199310"/>
    </source>
</evidence>
<evidence type="ECO:0000313" key="1">
    <source>
        <dbReference type="EMBL" id="SEW53930.1"/>
    </source>
</evidence>
<dbReference type="AlphaFoldDB" id="A0A1I0SB76"/>
<dbReference type="STRING" id="29529.SAMN04488122_5770"/>
<organism evidence="1 2">
    <name type="scientific">Chitinophaga arvensicola</name>
    <dbReference type="NCBI Taxonomy" id="29529"/>
    <lineage>
        <taxon>Bacteria</taxon>
        <taxon>Pseudomonadati</taxon>
        <taxon>Bacteroidota</taxon>
        <taxon>Chitinophagia</taxon>
        <taxon>Chitinophagales</taxon>
        <taxon>Chitinophagaceae</taxon>
        <taxon>Chitinophaga</taxon>
    </lineage>
</organism>
<sequence>MLKSKILLTILGIVSIAGGALGYKANRVAHVFYLDTTIMFQGAPLTVCSVATTYTLTQSPVGVRTIKASTMSINQSCPVISVIPSL</sequence>
<accession>A0A1I0SB76</accession>
<gene>
    <name evidence="1" type="ORF">SAMN04488122_5770</name>
</gene>
<keyword evidence="2" id="KW-1185">Reference proteome</keyword>
<name>A0A1I0SB76_9BACT</name>
<reference evidence="2" key="1">
    <citation type="submission" date="2016-10" db="EMBL/GenBank/DDBJ databases">
        <authorList>
            <person name="Varghese N."/>
            <person name="Submissions S."/>
        </authorList>
    </citation>
    <scope>NUCLEOTIDE SEQUENCE [LARGE SCALE GENOMIC DNA]</scope>
    <source>
        <strain evidence="2">DSM 3695</strain>
    </source>
</reference>
<protein>
    <submittedName>
        <fullName evidence="1">Uncharacterized protein</fullName>
    </submittedName>
</protein>